<dbReference type="Proteomes" id="UP000813385">
    <property type="component" value="Unassembled WGS sequence"/>
</dbReference>
<sequence length="146" mass="16344">METVALCGPSRIDPAVLRPAHLEAVSLLKPTLDYALKFQRLLSAATLFVVLRTYFVTALAVSWTTFASRVLAVFTYNTLRALILRTAWAIATVYKTKRVRRLRKRLEFEMGMLILGPGMNTIIIMVFWPGWWFIGGAAVAAKLLVG</sequence>
<keyword evidence="1" id="KW-0812">Transmembrane</keyword>
<evidence type="ECO:0000313" key="3">
    <source>
        <dbReference type="Proteomes" id="UP000813385"/>
    </source>
</evidence>
<feature type="transmembrane region" description="Helical" evidence="1">
    <location>
        <begin position="41"/>
        <end position="64"/>
    </location>
</feature>
<organism evidence="2 3">
    <name type="scientific">Plectosphaerella cucumerina</name>
    <dbReference type="NCBI Taxonomy" id="40658"/>
    <lineage>
        <taxon>Eukaryota</taxon>
        <taxon>Fungi</taxon>
        <taxon>Dikarya</taxon>
        <taxon>Ascomycota</taxon>
        <taxon>Pezizomycotina</taxon>
        <taxon>Sordariomycetes</taxon>
        <taxon>Hypocreomycetidae</taxon>
        <taxon>Glomerellales</taxon>
        <taxon>Plectosphaerellaceae</taxon>
        <taxon>Plectosphaerella</taxon>
    </lineage>
</organism>
<reference evidence="2" key="1">
    <citation type="journal article" date="2021" name="Nat. Commun.">
        <title>Genetic determinants of endophytism in the Arabidopsis root mycobiome.</title>
        <authorList>
            <person name="Mesny F."/>
            <person name="Miyauchi S."/>
            <person name="Thiergart T."/>
            <person name="Pickel B."/>
            <person name="Atanasova L."/>
            <person name="Karlsson M."/>
            <person name="Huettel B."/>
            <person name="Barry K.W."/>
            <person name="Haridas S."/>
            <person name="Chen C."/>
            <person name="Bauer D."/>
            <person name="Andreopoulos W."/>
            <person name="Pangilinan J."/>
            <person name="LaButti K."/>
            <person name="Riley R."/>
            <person name="Lipzen A."/>
            <person name="Clum A."/>
            <person name="Drula E."/>
            <person name="Henrissat B."/>
            <person name="Kohler A."/>
            <person name="Grigoriev I.V."/>
            <person name="Martin F.M."/>
            <person name="Hacquard S."/>
        </authorList>
    </citation>
    <scope>NUCLEOTIDE SEQUENCE</scope>
    <source>
        <strain evidence="2">MPI-CAGE-AT-0016</strain>
    </source>
</reference>
<name>A0A8K0TV13_9PEZI</name>
<dbReference type="EMBL" id="JAGPXD010000001">
    <property type="protein sequence ID" value="KAH7376791.1"/>
    <property type="molecule type" value="Genomic_DNA"/>
</dbReference>
<dbReference type="OrthoDB" id="4844401at2759"/>
<accession>A0A8K0TV13</accession>
<keyword evidence="1" id="KW-0472">Membrane</keyword>
<evidence type="ECO:0000256" key="1">
    <source>
        <dbReference type="SAM" id="Phobius"/>
    </source>
</evidence>
<dbReference type="AlphaFoldDB" id="A0A8K0TV13"/>
<keyword evidence="1" id="KW-1133">Transmembrane helix</keyword>
<feature type="transmembrane region" description="Helical" evidence="1">
    <location>
        <begin position="70"/>
        <end position="91"/>
    </location>
</feature>
<proteinExistence type="predicted"/>
<keyword evidence="3" id="KW-1185">Reference proteome</keyword>
<feature type="transmembrane region" description="Helical" evidence="1">
    <location>
        <begin position="112"/>
        <end position="134"/>
    </location>
</feature>
<gene>
    <name evidence="2" type="ORF">B0T11DRAFT_24035</name>
</gene>
<evidence type="ECO:0000313" key="2">
    <source>
        <dbReference type="EMBL" id="KAH7376791.1"/>
    </source>
</evidence>
<protein>
    <submittedName>
        <fullName evidence="2">Uncharacterized protein</fullName>
    </submittedName>
</protein>
<comment type="caution">
    <text evidence="2">The sequence shown here is derived from an EMBL/GenBank/DDBJ whole genome shotgun (WGS) entry which is preliminary data.</text>
</comment>